<dbReference type="EMBL" id="HACA01010940">
    <property type="protein sequence ID" value="CDW28301.1"/>
    <property type="molecule type" value="Transcribed_RNA"/>
</dbReference>
<accession>A0A0K2TSB7</accession>
<organism evidence="1">
    <name type="scientific">Lepeophtheirus salmonis</name>
    <name type="common">Salmon louse</name>
    <name type="synonym">Caligus salmonis</name>
    <dbReference type="NCBI Taxonomy" id="72036"/>
    <lineage>
        <taxon>Eukaryota</taxon>
        <taxon>Metazoa</taxon>
        <taxon>Ecdysozoa</taxon>
        <taxon>Arthropoda</taxon>
        <taxon>Crustacea</taxon>
        <taxon>Multicrustacea</taxon>
        <taxon>Hexanauplia</taxon>
        <taxon>Copepoda</taxon>
        <taxon>Siphonostomatoida</taxon>
        <taxon>Caligidae</taxon>
        <taxon>Lepeophtheirus</taxon>
    </lineage>
</organism>
<reference evidence="1" key="1">
    <citation type="submission" date="2014-05" db="EMBL/GenBank/DDBJ databases">
        <authorList>
            <person name="Chronopoulou M."/>
        </authorList>
    </citation>
    <scope>NUCLEOTIDE SEQUENCE</scope>
    <source>
        <tissue evidence="1">Whole organism</tissue>
    </source>
</reference>
<sequence length="19" mass="2153">MADISPDQKNRVLNVPKNN</sequence>
<name>A0A0K2TSB7_LEPSM</name>
<proteinExistence type="predicted"/>
<dbReference type="AlphaFoldDB" id="A0A0K2TSB7"/>
<protein>
    <submittedName>
        <fullName evidence="1">Uncharacterized protein</fullName>
    </submittedName>
</protein>
<evidence type="ECO:0000313" key="1">
    <source>
        <dbReference type="EMBL" id="CDW28301.1"/>
    </source>
</evidence>